<dbReference type="SUPFAM" id="SSF46565">
    <property type="entry name" value="Chaperone J-domain"/>
    <property type="match status" value="1"/>
</dbReference>
<dbReference type="InterPro" id="IPR056453">
    <property type="entry name" value="HTH_DNAJC9"/>
</dbReference>
<name>A0ABM1M0M5_NICVS</name>
<dbReference type="Proteomes" id="UP000695000">
    <property type="component" value="Unplaced"/>
</dbReference>
<dbReference type="PRINTS" id="PR00625">
    <property type="entry name" value="JDOMAIN"/>
</dbReference>
<evidence type="ECO:0000256" key="1">
    <source>
        <dbReference type="SAM" id="MobiDB-lite"/>
    </source>
</evidence>
<evidence type="ECO:0000313" key="3">
    <source>
        <dbReference type="Proteomes" id="UP000695000"/>
    </source>
</evidence>
<dbReference type="InterPro" id="IPR052594">
    <property type="entry name" value="J_domain-containing_protein"/>
</dbReference>
<protein>
    <submittedName>
        <fullName evidence="4">J domain-containing protein CG6693-like</fullName>
    </submittedName>
</protein>
<dbReference type="PANTHER" id="PTHR44144">
    <property type="entry name" value="DNAJ HOMOLOG SUBFAMILY C MEMBER 9"/>
    <property type="match status" value="1"/>
</dbReference>
<dbReference type="PROSITE" id="PS50076">
    <property type="entry name" value="DNAJ_2"/>
    <property type="match status" value="1"/>
</dbReference>
<feature type="compositionally biased region" description="Basic and acidic residues" evidence="1">
    <location>
        <begin position="193"/>
        <end position="216"/>
    </location>
</feature>
<reference evidence="4" key="1">
    <citation type="submission" date="2025-08" db="UniProtKB">
        <authorList>
            <consortium name="RefSeq"/>
        </authorList>
    </citation>
    <scope>IDENTIFICATION</scope>
    <source>
        <tissue evidence="4">Whole Larva</tissue>
    </source>
</reference>
<dbReference type="CDD" id="cd06257">
    <property type="entry name" value="DnaJ"/>
    <property type="match status" value="1"/>
</dbReference>
<evidence type="ECO:0000259" key="2">
    <source>
        <dbReference type="PROSITE" id="PS50076"/>
    </source>
</evidence>
<dbReference type="SMART" id="SM00271">
    <property type="entry name" value="DnaJ"/>
    <property type="match status" value="1"/>
</dbReference>
<dbReference type="PANTHER" id="PTHR44144:SF1">
    <property type="entry name" value="DNAJ HOMOLOG SUBFAMILY C MEMBER 9"/>
    <property type="match status" value="1"/>
</dbReference>
<evidence type="ECO:0000313" key="4">
    <source>
        <dbReference type="RefSeq" id="XP_017768125.1"/>
    </source>
</evidence>
<feature type="compositionally biased region" description="Basic residues" evidence="1">
    <location>
        <begin position="253"/>
        <end position="262"/>
    </location>
</feature>
<dbReference type="InterPro" id="IPR001623">
    <property type="entry name" value="DnaJ_domain"/>
</dbReference>
<keyword evidence="3" id="KW-1185">Reference proteome</keyword>
<dbReference type="GeneID" id="108556501"/>
<sequence length="262" mass="31381">MAQSFFDKCEEYFQSRDFYEILKIKKDANEKELKKAYHRLSLKVHPDRVEESKKLEANEKFKVLGKIHRVLQDAQQREVYDESGTIEEEDNDSTFNWRNYWQNMFKKLTTKDIENYEMEYMGSEAELRDIKKAYIASKGNIDLMYETVPFLKLDTEERMVGIVRKLVDDGELEEYDVFFNEPKSKKDKRRKKMEREQKEAEKIQNDTDLQNEIKKNREKRESSFFNLLDTLESKYSNKGTKRKAIKSTEPKGKGKKKRVSKN</sequence>
<feature type="region of interest" description="Disordered" evidence="1">
    <location>
        <begin position="186"/>
        <end position="216"/>
    </location>
</feature>
<dbReference type="Pfam" id="PF23302">
    <property type="entry name" value="HTH_DNAJC9"/>
    <property type="match status" value="1"/>
</dbReference>
<accession>A0ABM1M0M5</accession>
<dbReference type="RefSeq" id="XP_017768125.1">
    <property type="nucleotide sequence ID" value="XM_017912636.1"/>
</dbReference>
<proteinExistence type="predicted"/>
<feature type="domain" description="J" evidence="2">
    <location>
        <begin position="17"/>
        <end position="84"/>
    </location>
</feature>
<dbReference type="Gene3D" id="1.10.287.110">
    <property type="entry name" value="DnaJ domain"/>
    <property type="match status" value="1"/>
</dbReference>
<organism evidence="3 4">
    <name type="scientific">Nicrophorus vespilloides</name>
    <name type="common">Boreal carrion beetle</name>
    <dbReference type="NCBI Taxonomy" id="110193"/>
    <lineage>
        <taxon>Eukaryota</taxon>
        <taxon>Metazoa</taxon>
        <taxon>Ecdysozoa</taxon>
        <taxon>Arthropoda</taxon>
        <taxon>Hexapoda</taxon>
        <taxon>Insecta</taxon>
        <taxon>Pterygota</taxon>
        <taxon>Neoptera</taxon>
        <taxon>Endopterygota</taxon>
        <taxon>Coleoptera</taxon>
        <taxon>Polyphaga</taxon>
        <taxon>Staphyliniformia</taxon>
        <taxon>Silphidae</taxon>
        <taxon>Nicrophorinae</taxon>
        <taxon>Nicrophorus</taxon>
    </lineage>
</organism>
<feature type="region of interest" description="Disordered" evidence="1">
    <location>
        <begin position="236"/>
        <end position="262"/>
    </location>
</feature>
<gene>
    <name evidence="4" type="primary">LOC108556501</name>
</gene>
<dbReference type="InterPro" id="IPR036869">
    <property type="entry name" value="J_dom_sf"/>
</dbReference>
<dbReference type="Pfam" id="PF00226">
    <property type="entry name" value="DnaJ"/>
    <property type="match status" value="1"/>
</dbReference>